<dbReference type="InterPro" id="IPR025406">
    <property type="entry name" value="DUF4132"/>
</dbReference>
<organism evidence="2 3">
    <name type="scientific">Dactylosporangium maewongense</name>
    <dbReference type="NCBI Taxonomy" id="634393"/>
    <lineage>
        <taxon>Bacteria</taxon>
        <taxon>Bacillati</taxon>
        <taxon>Actinomycetota</taxon>
        <taxon>Actinomycetes</taxon>
        <taxon>Micromonosporales</taxon>
        <taxon>Micromonosporaceae</taxon>
        <taxon>Dactylosporangium</taxon>
    </lineage>
</organism>
<evidence type="ECO:0000313" key="2">
    <source>
        <dbReference type="EMBL" id="GAA1513898.1"/>
    </source>
</evidence>
<evidence type="ECO:0000259" key="1">
    <source>
        <dbReference type="Pfam" id="PF13569"/>
    </source>
</evidence>
<keyword evidence="3" id="KW-1185">Reference proteome</keyword>
<sequence length="1217" mass="126920">MGTFGVPASWLRDILPRRGGAPAGFSPSATWAADIAALLDKRPSLRAALTNADTPADVSAEGLAHLDGDAASTPLGAAAVVAAYVGPPDQRCRAAAAVFADGWVAGRGLPFAVEAAMELQGLGYGSFGAGTTLVGQPVVRYLRGSEGAFSVLARVRAALAAAPEEVYRSLVRRLAAWRERSATHRVVAAFLAPTEASWVEEEVRGHVVGDDWRTRLTLASVTTAAQAETLVGSYPPWAMFADATLLPTIADGLGVAVVPPLVVWLDRFGSASADGRRAMLSILATMPTDEALQALVDRADKRDVPAALTEACDRFPQRAVRLLAEGASRPRIAQRLRTHVARHRAAAEEVLPALAGAAATRVAAELAALDRRVVAPPKALPPLLVTPPWVSARRTGRKPLVVPGLRCTDEPVIGWEPGEQAEWLDRAGTAGQWGPLRSDWTALARDIEAGRCAWFDKFGFFLRAPMEIAAPVAARWRPTRRWDRERWAPPLIARFGVLVLPLVLEVDRSGASPLLMPFTGPEVAAAVARGLDGGRAARQRATDWLRRHPAAAARALIPAAVGPAGSARRLAGQALRVLAGLDHRDTVETAARSYGAVASAAVIDLLDTDPLLVLPARVPALPDWADPAALTPIELRGGAGTVPPDAARHVLTMLAMSKQGEPYAGLAVVAEACTPASLAAFAVSLLERWVEAGAPPRAGWVLEAQALLGDDETARHLAAHIRAWPGEGAMARAASAVDIIARIGTEGALTHLHRLTTTVRAKPIRVRAEERLAEVAASLDLSPDQLADRLVPDLGLDAAGTLTLGYGPRRFTVGLDEQLRPFVTDGTGARRKDLPKPGTRDDPALARAAAQRFALLKKDARAVAADQVTRFEHAMVSGRRWSAAEFRRLIVDHPLVFHVARRLVWAVFPAEPSAGQAEPSGPPGSFVPGRDRALVVGGHAVSAGVVAPSRTMQAAASDATAPSRTVLSAGIGVAAADSDGSGGPVQGATVLGGGVEVAAVGLGGGGGPARGVTALGGGVEVAAAGSGGGGGPARGVVGVRVAEDRTFAGVGDESVTLADDAVVGVAHPLHLGDGVAAWAGVFADYAILQPFPQLGRGSHALAAEEVDRDALVRFVGVKAPSERFAALLRGAWRRTGSGLRDGWGSIERDLPGDRVAVVELDPGLHHADPTVDPVQAIADVCVVRRHAGHLGTERLRLADLDPIGAYELVRDLEAATA</sequence>
<protein>
    <recommendedName>
        <fullName evidence="1">DUF4132 domain-containing protein</fullName>
    </recommendedName>
</protein>
<accession>A0ABP4L0H1</accession>
<proteinExistence type="predicted"/>
<reference evidence="3" key="1">
    <citation type="journal article" date="2019" name="Int. J. Syst. Evol. Microbiol.">
        <title>The Global Catalogue of Microorganisms (GCM) 10K type strain sequencing project: providing services to taxonomists for standard genome sequencing and annotation.</title>
        <authorList>
            <consortium name="The Broad Institute Genomics Platform"/>
            <consortium name="The Broad Institute Genome Sequencing Center for Infectious Disease"/>
            <person name="Wu L."/>
            <person name="Ma J."/>
        </authorList>
    </citation>
    <scope>NUCLEOTIDE SEQUENCE [LARGE SCALE GENOMIC DNA]</scope>
    <source>
        <strain evidence="3">JCM 15933</strain>
    </source>
</reference>
<gene>
    <name evidence="2" type="ORF">GCM10009827_030680</name>
</gene>
<dbReference type="Pfam" id="PF13569">
    <property type="entry name" value="DUF4132"/>
    <property type="match status" value="2"/>
</dbReference>
<dbReference type="Proteomes" id="UP001501470">
    <property type="component" value="Unassembled WGS sequence"/>
</dbReference>
<evidence type="ECO:0000313" key="3">
    <source>
        <dbReference type="Proteomes" id="UP001501470"/>
    </source>
</evidence>
<comment type="caution">
    <text evidence="2">The sequence shown here is derived from an EMBL/GenBank/DDBJ whole genome shotgun (WGS) entry which is preliminary data.</text>
</comment>
<feature type="domain" description="DUF4132" evidence="1">
    <location>
        <begin position="1040"/>
        <end position="1130"/>
    </location>
</feature>
<dbReference type="EMBL" id="BAAAQD010000005">
    <property type="protein sequence ID" value="GAA1513898.1"/>
    <property type="molecule type" value="Genomic_DNA"/>
</dbReference>
<name>A0ABP4L0H1_9ACTN</name>
<dbReference type="RefSeq" id="WP_344502547.1">
    <property type="nucleotide sequence ID" value="NZ_BAAAQD010000005.1"/>
</dbReference>
<feature type="domain" description="DUF4132" evidence="1">
    <location>
        <begin position="828"/>
        <end position="910"/>
    </location>
</feature>